<feature type="domain" description="J" evidence="1">
    <location>
        <begin position="9"/>
        <end position="73"/>
    </location>
</feature>
<dbReference type="InterPro" id="IPR051100">
    <property type="entry name" value="DnaJ_subfamily_B/C"/>
</dbReference>
<dbReference type="InterPro" id="IPR001623">
    <property type="entry name" value="DnaJ_domain"/>
</dbReference>
<dbReference type="EMBL" id="CAJPIZ010004904">
    <property type="protein sequence ID" value="CAG2108060.1"/>
    <property type="molecule type" value="Genomic_DNA"/>
</dbReference>
<dbReference type="PROSITE" id="PS50076">
    <property type="entry name" value="DNAJ_2"/>
    <property type="match status" value="1"/>
</dbReference>
<sequence>MSTDNEISTHYSVLNCDEKASKEEIRRQYKKLALMTHPDKCEAKTSSEDFHRIDKAVKVLDNDSSRRQYDSQLIDVYEYSCRCGGSYLVSNEDVVTYRKQLTHNYLIIDYRLGSELSAIIESQLIPFCSSLENWWLTIRGEEKSTSF</sequence>
<reference evidence="2" key="1">
    <citation type="submission" date="2020-11" db="EMBL/GenBank/DDBJ databases">
        <authorList>
            <person name="Tran Van P."/>
        </authorList>
    </citation>
    <scope>NUCLEOTIDE SEQUENCE</scope>
</reference>
<dbReference type="InterPro" id="IPR036869">
    <property type="entry name" value="J_dom_sf"/>
</dbReference>
<keyword evidence="3" id="KW-1185">Reference proteome</keyword>
<dbReference type="PANTHER" id="PTHR43908">
    <property type="entry name" value="AT29763P-RELATED"/>
    <property type="match status" value="1"/>
</dbReference>
<dbReference type="Proteomes" id="UP000759131">
    <property type="component" value="Unassembled WGS sequence"/>
</dbReference>
<dbReference type="OrthoDB" id="66964at2759"/>
<proteinExistence type="predicted"/>
<dbReference type="SMART" id="SM00271">
    <property type="entry name" value="DnaJ"/>
    <property type="match status" value="1"/>
</dbReference>
<evidence type="ECO:0000313" key="3">
    <source>
        <dbReference type="Proteomes" id="UP000759131"/>
    </source>
</evidence>
<dbReference type="Gene3D" id="3.10.660.10">
    <property type="entry name" value="DPH Zinc finger"/>
    <property type="match status" value="1"/>
</dbReference>
<name>A0A7R9Q0K6_9ACAR</name>
<dbReference type="PRINTS" id="PR00625">
    <property type="entry name" value="JDOMAIN"/>
</dbReference>
<dbReference type="SUPFAM" id="SSF144217">
    <property type="entry name" value="CSL zinc finger"/>
    <property type="match status" value="1"/>
</dbReference>
<organism evidence="2">
    <name type="scientific">Medioppia subpectinata</name>
    <dbReference type="NCBI Taxonomy" id="1979941"/>
    <lineage>
        <taxon>Eukaryota</taxon>
        <taxon>Metazoa</taxon>
        <taxon>Ecdysozoa</taxon>
        <taxon>Arthropoda</taxon>
        <taxon>Chelicerata</taxon>
        <taxon>Arachnida</taxon>
        <taxon>Acari</taxon>
        <taxon>Acariformes</taxon>
        <taxon>Sarcoptiformes</taxon>
        <taxon>Oribatida</taxon>
        <taxon>Brachypylina</taxon>
        <taxon>Oppioidea</taxon>
        <taxon>Oppiidae</taxon>
        <taxon>Medioppia</taxon>
    </lineage>
</organism>
<dbReference type="InterPro" id="IPR036671">
    <property type="entry name" value="DPH_MB_sf"/>
</dbReference>
<dbReference type="Gene3D" id="1.10.287.110">
    <property type="entry name" value="DnaJ domain"/>
    <property type="match status" value="1"/>
</dbReference>
<dbReference type="PANTHER" id="PTHR43908:SF3">
    <property type="entry name" value="AT29763P-RELATED"/>
    <property type="match status" value="1"/>
</dbReference>
<accession>A0A7R9Q0K6</accession>
<dbReference type="GO" id="GO:0071218">
    <property type="term" value="P:cellular response to misfolded protein"/>
    <property type="evidence" value="ECO:0007669"/>
    <property type="project" value="TreeGrafter"/>
</dbReference>
<dbReference type="EMBL" id="OC859479">
    <property type="protein sequence ID" value="CAD7627630.1"/>
    <property type="molecule type" value="Genomic_DNA"/>
</dbReference>
<dbReference type="SUPFAM" id="SSF46565">
    <property type="entry name" value="Chaperone J-domain"/>
    <property type="match status" value="1"/>
</dbReference>
<dbReference type="AlphaFoldDB" id="A0A7R9Q0K6"/>
<dbReference type="Pfam" id="PF00226">
    <property type="entry name" value="DnaJ"/>
    <property type="match status" value="1"/>
</dbReference>
<protein>
    <recommendedName>
        <fullName evidence="1">J domain-containing protein</fullName>
    </recommendedName>
</protein>
<dbReference type="GO" id="GO:0030544">
    <property type="term" value="F:Hsp70 protein binding"/>
    <property type="evidence" value="ECO:0007669"/>
    <property type="project" value="TreeGrafter"/>
</dbReference>
<evidence type="ECO:0000259" key="1">
    <source>
        <dbReference type="PROSITE" id="PS50076"/>
    </source>
</evidence>
<dbReference type="GO" id="GO:0005789">
    <property type="term" value="C:endoplasmic reticulum membrane"/>
    <property type="evidence" value="ECO:0007669"/>
    <property type="project" value="TreeGrafter"/>
</dbReference>
<dbReference type="CDD" id="cd06257">
    <property type="entry name" value="DnaJ"/>
    <property type="match status" value="1"/>
</dbReference>
<evidence type="ECO:0000313" key="2">
    <source>
        <dbReference type="EMBL" id="CAD7627630.1"/>
    </source>
</evidence>
<gene>
    <name evidence="2" type="ORF">OSB1V03_LOCUS8055</name>
</gene>